<dbReference type="KEGG" id="vg:79993470"/>
<dbReference type="CDD" id="cd19958">
    <property type="entry name" value="pyocin_knob"/>
    <property type="match status" value="1"/>
</dbReference>
<protein>
    <recommendedName>
        <fullName evidence="3">Minor tail protein</fullName>
    </recommendedName>
</protein>
<dbReference type="EMBL" id="MH479926">
    <property type="protein sequence ID" value="AXH46684.1"/>
    <property type="molecule type" value="Genomic_DNA"/>
</dbReference>
<evidence type="ECO:0000313" key="2">
    <source>
        <dbReference type="Proteomes" id="UP000257730"/>
    </source>
</evidence>
<sequence>MAQTPTDPTKAQVWITKGIDDLDFEFYIPQGPKGDPGGLVNPSLISTGYDWNNLVVSGSYYAPGADMAGMPNSPPSMAIGTNVIVQARNASVVTQWAYTVSNAHSQIQFMRSLVSGTWGPWKVIRNTAIDNSVGKVVILWDETANRSQMIYGDTGVRSLTLDNGYLGVLQIRRVGHQVYLNGAIKRPPGGSINGTFLISLPDGFKPQTAAWTFFPVRHSPTPNWGTLYRKAYELVLEGLTGDTDGGEARFEISWTTVQPWPTVLPGSASGSIPNL</sequence>
<name>A0A345KUI2_9CAUD</name>
<dbReference type="Proteomes" id="UP000257730">
    <property type="component" value="Segment"/>
</dbReference>
<gene>
    <name evidence="1" type="primary">22</name>
    <name evidence="1" type="ORF">SEA_SYNEPSIS_22</name>
</gene>
<evidence type="ECO:0000313" key="1">
    <source>
        <dbReference type="EMBL" id="AXH46684.1"/>
    </source>
</evidence>
<proteinExistence type="predicted"/>
<reference evidence="1 2" key="1">
    <citation type="submission" date="2018-06" db="EMBL/GenBank/DDBJ databases">
        <authorList>
            <person name="Carpenter C.J."/>
            <person name="Mulvenna A.L."/>
            <person name="Najjar D.S."/>
            <person name="Ball S.L."/>
            <person name="Breitenberger C.A."/>
            <person name="Daniels C.J."/>
            <person name="Garlena R.A."/>
            <person name="Russell D.A."/>
            <person name="Pope W.H."/>
            <person name="Jacobs-Sera D."/>
            <person name="Hatfull G.F."/>
        </authorList>
    </citation>
    <scope>NUCLEOTIDE SEQUENCE [LARGE SCALE GENOMIC DNA]</scope>
</reference>
<organism evidence="1 2">
    <name type="scientific">Arthrobacter phage Synepsis</name>
    <dbReference type="NCBI Taxonomy" id="2250389"/>
    <lineage>
        <taxon>Viruses</taxon>
        <taxon>Duplodnaviria</taxon>
        <taxon>Heunggongvirae</taxon>
        <taxon>Uroviricota</taxon>
        <taxon>Caudoviricetes</taxon>
        <taxon>Gordonvirus</taxon>
        <taxon>Gordonvirus synepsis</taxon>
    </lineage>
</organism>
<dbReference type="GeneID" id="79993470"/>
<dbReference type="RefSeq" id="YP_010750121.1">
    <property type="nucleotide sequence ID" value="NC_073330.1"/>
</dbReference>
<accession>A0A345KUI2</accession>
<evidence type="ECO:0008006" key="3">
    <source>
        <dbReference type="Google" id="ProtNLM"/>
    </source>
</evidence>
<keyword evidence="2" id="KW-1185">Reference proteome</keyword>